<dbReference type="RefSeq" id="WP_239264746.1">
    <property type="nucleotide sequence ID" value="NZ_JAKRCV010000036.1"/>
</dbReference>
<evidence type="ECO:0000259" key="4">
    <source>
        <dbReference type="Pfam" id="PF01551"/>
    </source>
</evidence>
<proteinExistence type="predicted"/>
<reference evidence="5 6" key="1">
    <citation type="submission" date="2022-02" db="EMBL/GenBank/DDBJ databases">
        <title>Uncovering new skin microbiome diversity through culturing and metagenomics.</title>
        <authorList>
            <person name="Conlan S."/>
            <person name="Deming C."/>
            <person name="Nisc Comparative Sequencing Program N."/>
            <person name="Segre J.A."/>
        </authorList>
    </citation>
    <scope>NUCLEOTIDE SEQUENCE [LARGE SCALE GENOMIC DNA]</scope>
    <source>
        <strain evidence="5 6">ACRQZ</strain>
    </source>
</reference>
<feature type="compositionally biased region" description="Basic and acidic residues" evidence="2">
    <location>
        <begin position="298"/>
        <end position="319"/>
    </location>
</feature>
<organism evidence="5 6">
    <name type="scientific">Arsenicicoccus bolidensis</name>
    <dbReference type="NCBI Taxonomy" id="229480"/>
    <lineage>
        <taxon>Bacteria</taxon>
        <taxon>Bacillati</taxon>
        <taxon>Actinomycetota</taxon>
        <taxon>Actinomycetes</taxon>
        <taxon>Micrococcales</taxon>
        <taxon>Intrasporangiaceae</taxon>
        <taxon>Arsenicicoccus</taxon>
    </lineage>
</organism>
<comment type="caution">
    <text evidence="5">The sequence shown here is derived from an EMBL/GenBank/DDBJ whole genome shotgun (WGS) entry which is preliminary data.</text>
</comment>
<dbReference type="InterPro" id="IPR016047">
    <property type="entry name" value="M23ase_b-sheet_dom"/>
</dbReference>
<dbReference type="InterPro" id="IPR050570">
    <property type="entry name" value="Cell_wall_metabolism_enzyme"/>
</dbReference>
<dbReference type="EMBL" id="JAKRCV010000036">
    <property type="protein sequence ID" value="MCG7322473.1"/>
    <property type="molecule type" value="Genomic_DNA"/>
</dbReference>
<evidence type="ECO:0000313" key="6">
    <source>
        <dbReference type="Proteomes" id="UP001521931"/>
    </source>
</evidence>
<dbReference type="Gene3D" id="2.70.70.10">
    <property type="entry name" value="Glucose Permease (Domain IIA)"/>
    <property type="match status" value="1"/>
</dbReference>
<dbReference type="SUPFAM" id="SSF51261">
    <property type="entry name" value="Duplicated hybrid motif"/>
    <property type="match status" value="1"/>
</dbReference>
<feature type="domain" description="M23ase beta-sheet core" evidence="4">
    <location>
        <begin position="367"/>
        <end position="464"/>
    </location>
</feature>
<dbReference type="Pfam" id="PF01551">
    <property type="entry name" value="Peptidase_M23"/>
    <property type="match status" value="1"/>
</dbReference>
<dbReference type="PANTHER" id="PTHR21666:SF289">
    <property type="entry name" value="L-ALA--D-GLU ENDOPEPTIDASE"/>
    <property type="match status" value="1"/>
</dbReference>
<dbReference type="CDD" id="cd12797">
    <property type="entry name" value="M23_peptidase"/>
    <property type="match status" value="1"/>
</dbReference>
<keyword evidence="1 3" id="KW-0732">Signal</keyword>
<evidence type="ECO:0000256" key="1">
    <source>
        <dbReference type="ARBA" id="ARBA00022729"/>
    </source>
</evidence>
<keyword evidence="6" id="KW-1185">Reference proteome</keyword>
<evidence type="ECO:0000256" key="2">
    <source>
        <dbReference type="SAM" id="MobiDB-lite"/>
    </source>
</evidence>
<dbReference type="Proteomes" id="UP001521931">
    <property type="component" value="Unassembled WGS sequence"/>
</dbReference>
<accession>A0ABS9Q3L7</accession>
<protein>
    <submittedName>
        <fullName evidence="5">Peptidoglycan DD-metalloendopeptidase family protein</fullName>
    </submittedName>
</protein>
<evidence type="ECO:0000313" key="5">
    <source>
        <dbReference type="EMBL" id="MCG7322473.1"/>
    </source>
</evidence>
<feature type="signal peptide" evidence="3">
    <location>
        <begin position="1"/>
        <end position="38"/>
    </location>
</feature>
<gene>
    <name evidence="5" type="ORF">MHL29_11345</name>
</gene>
<dbReference type="InterPro" id="IPR011055">
    <property type="entry name" value="Dup_hybrid_motif"/>
</dbReference>
<name>A0ABS9Q3L7_9MICO</name>
<feature type="region of interest" description="Disordered" evidence="2">
    <location>
        <begin position="298"/>
        <end position="354"/>
    </location>
</feature>
<evidence type="ECO:0000256" key="3">
    <source>
        <dbReference type="SAM" id="SignalP"/>
    </source>
</evidence>
<sequence length="468" mass="49160">MSVLHRGRLHRGSVALTCALAAALPVLPSVLVAAPAHAAQVRGDSDDDLRDRQSALERGMGTLRGTLEVTSSALADAYAELVTAERQLPGARAAEAAATSALEAARRRDAELAAQLEQARADETTARDDLARTRASMVSATEAIGQVASEMQDPGAELRDLSLLVEAQTPDDLYTRYSVLEAVGSVRASAARDLATVRAAETAKQARLEAVRARVAELKTESADNVRGRENAQAAAAAARTRVEQLVATTARAKAAVEARKADETARLAQLDREADAVRTELADRAARARAAAAAEAAERARRAATDADRARQAADAARRGRPAPPPVEAPAANPAPGGGILGRPATGGITSPYGMRQHPVLHVYKLHTGTDFSTGCGAPIYAAADGRIISAGFNTGYGNRIMVEHGTVRGRDLVTTYNHLTSFAVQGGAVRKGQLLGYSGTTGYSTGCHLHFETIVDGRFTNPMEWL</sequence>
<feature type="chain" id="PRO_5046860103" evidence="3">
    <location>
        <begin position="39"/>
        <end position="468"/>
    </location>
</feature>
<dbReference type="PANTHER" id="PTHR21666">
    <property type="entry name" value="PEPTIDASE-RELATED"/>
    <property type="match status" value="1"/>
</dbReference>